<feature type="region of interest" description="Disordered" evidence="2">
    <location>
        <begin position="1021"/>
        <end position="1099"/>
    </location>
</feature>
<reference evidence="3" key="1">
    <citation type="journal article" date="2023" name="Mol. Phylogenet. Evol.">
        <title>Genome-scale phylogeny and comparative genomics of the fungal order Sordariales.</title>
        <authorList>
            <person name="Hensen N."/>
            <person name="Bonometti L."/>
            <person name="Westerberg I."/>
            <person name="Brannstrom I.O."/>
            <person name="Guillou S."/>
            <person name="Cros-Aarteil S."/>
            <person name="Calhoun S."/>
            <person name="Haridas S."/>
            <person name="Kuo A."/>
            <person name="Mondo S."/>
            <person name="Pangilinan J."/>
            <person name="Riley R."/>
            <person name="LaButti K."/>
            <person name="Andreopoulos B."/>
            <person name="Lipzen A."/>
            <person name="Chen C."/>
            <person name="Yan M."/>
            <person name="Daum C."/>
            <person name="Ng V."/>
            <person name="Clum A."/>
            <person name="Steindorff A."/>
            <person name="Ohm R.A."/>
            <person name="Martin F."/>
            <person name="Silar P."/>
            <person name="Natvig D.O."/>
            <person name="Lalanne C."/>
            <person name="Gautier V."/>
            <person name="Ament-Velasquez S.L."/>
            <person name="Kruys A."/>
            <person name="Hutchinson M.I."/>
            <person name="Powell A.J."/>
            <person name="Barry K."/>
            <person name="Miller A.N."/>
            <person name="Grigoriev I.V."/>
            <person name="Debuchy R."/>
            <person name="Gladieux P."/>
            <person name="Hiltunen Thoren M."/>
            <person name="Johannesson H."/>
        </authorList>
    </citation>
    <scope>NUCLEOTIDE SEQUENCE</scope>
    <source>
        <strain evidence="3">CBS 990.96</strain>
    </source>
</reference>
<feature type="compositionally biased region" description="Polar residues" evidence="2">
    <location>
        <begin position="1187"/>
        <end position="1197"/>
    </location>
</feature>
<feature type="compositionally biased region" description="Low complexity" evidence="2">
    <location>
        <begin position="772"/>
        <end position="788"/>
    </location>
</feature>
<feature type="compositionally biased region" description="Pro residues" evidence="2">
    <location>
        <begin position="992"/>
        <end position="1007"/>
    </location>
</feature>
<evidence type="ECO:0000313" key="3">
    <source>
        <dbReference type="EMBL" id="KAK4232140.1"/>
    </source>
</evidence>
<protein>
    <recommendedName>
        <fullName evidence="5">Mediator complex subunit 15 KIX domain-containing protein</fullName>
    </recommendedName>
</protein>
<feature type="region of interest" description="Disordered" evidence="2">
    <location>
        <begin position="1271"/>
        <end position="1301"/>
    </location>
</feature>
<keyword evidence="4" id="KW-1185">Reference proteome</keyword>
<dbReference type="Proteomes" id="UP001301958">
    <property type="component" value="Unassembled WGS sequence"/>
</dbReference>
<organism evidence="3 4">
    <name type="scientific">Podospora fimiseda</name>
    <dbReference type="NCBI Taxonomy" id="252190"/>
    <lineage>
        <taxon>Eukaryota</taxon>
        <taxon>Fungi</taxon>
        <taxon>Dikarya</taxon>
        <taxon>Ascomycota</taxon>
        <taxon>Pezizomycotina</taxon>
        <taxon>Sordariomycetes</taxon>
        <taxon>Sordariomycetidae</taxon>
        <taxon>Sordariales</taxon>
        <taxon>Podosporaceae</taxon>
        <taxon>Podospora</taxon>
    </lineage>
</organism>
<feature type="compositionally biased region" description="Low complexity" evidence="2">
    <location>
        <begin position="7"/>
        <end position="23"/>
    </location>
</feature>
<feature type="compositionally biased region" description="Pro residues" evidence="2">
    <location>
        <begin position="655"/>
        <end position="668"/>
    </location>
</feature>
<feature type="region of interest" description="Disordered" evidence="2">
    <location>
        <begin position="726"/>
        <end position="862"/>
    </location>
</feature>
<feature type="compositionally biased region" description="Low complexity" evidence="2">
    <location>
        <begin position="1087"/>
        <end position="1099"/>
    </location>
</feature>
<feature type="region of interest" description="Disordered" evidence="2">
    <location>
        <begin position="645"/>
        <end position="673"/>
    </location>
</feature>
<sequence length="1370" mass="150313">MAANMPQQQMLMQQQQQQQRQQLPKNPNEVQLNQLVHQYIISTYAGVPSNGWQHQVPRNERFTKVMTLCSNIALAMPSAPMPRVFSFVTEFEKGIWVNSPDKAQYDQQFNVKMQDWLRKRQSVVPELQTQLTVDAARQAAQQQHIQQQHQLMIMARMNQQGQPGFPHMQNPMQMGAMPPQAQMAMGMMNAGMVQNRPDQRQFPMQMSQQSMAFPDVNQLTPPDRQRLNEVAMAMMMKATEQNKSQIRQMVVNNSKPELIQECHAKGHDPAIIWFRQRALDNLRTTRLQQQQQQQLQQLQQQRNLVGANFMQPPGQGQMNPNLMNSLQQGGPNASMNIGAIQAGQQLPGRNAAPGPMGGIPQQALGQNLNQMPRGPMQPPFGIPPQNVKIENQVAIQQLQQHAQQARAIANPSMQDRFPATSQSPGVNPLNAPLRQPAAPGGQVGGPAVNQGNPPIGTLNPTFNHNNNTRPQSVSGPMNNSGMTAGVGGAAPENSVDEVLKAWGQHQRPLMNPNKPAQVSGIPGQLSGGQGTQNPLGVVNAAQKPPLSGPQRAQIANFARTPGGKAQMDDMAVAPNVLNLVVNTLKGQGISFQGVDLRKWSQLWHFLQSHLPASRLPNLHATLSQAQFSQFIAIYEQKIRNQAGQMPTTLNGAPANPQPQFPSHPPPGAVLPQHGFHATPEEIETFRKQQPPGASQPDDQTISNYIVNFKKKQYIAKAWSAYNSANNHGNEVQGGAGQPNPTPFSRQPQLQTPAQKPPGAPGVDVPGNNISRPSLQQSLHNQQQQQQPTRPNPSPVPAQTPAPKNNNHLKRPSPDDTLDGVAQPGTAMQRSATQPSRPPAQMTKSSEADLLKPNSERQGETESIEAVLKSLGQEESAKFRSQQHIPLDMPPEEYREAQRKVMQLMHLVAKLKGKLLPWFIKTQDKEKARFYWKVVSINARNKIYQQEQPGAFKKVLTYSHHELDRDRHMLNELVKEVTECLNQDSKVQSSTFQPPPSAPASQKPPQPQPLSAENLEKFKAAPQRPMPKGGHPPPAPTTTQAPYHQFPMQHSPAGNPHYLSEPSVSQDNLVIPPRKKAKPNPTAPAKPNPGSSSPVVKVPSPVVARNPEPVIAAPKFTCPETGCQMNSVGFHTEEALKSHREEEHIKPFENPREYMREQMAAALGLDARGHSKPPPKPVGQEAGPPMQATISRQGQSPANRVDMATPMSRDPSMRRQGSAPGARAGDGTPQMVLAEEGWAHATVDPSALFNGLGHTLDSVTGGNIMAEFGAYRSVTPNDTPESTTSKDSATSEPNSDITEGAALDIDLNWQPVESDLLLEMNSFSMSMEGMDGLEGLGTSMFDSQFGLDEVQADFSKPFVFDNSFYSMDPSV</sequence>
<comment type="caution">
    <text evidence="3">The sequence shown here is derived from an EMBL/GenBank/DDBJ whole genome shotgun (WGS) entry which is preliminary data.</text>
</comment>
<dbReference type="EMBL" id="MU865289">
    <property type="protein sequence ID" value="KAK4232140.1"/>
    <property type="molecule type" value="Genomic_DNA"/>
</dbReference>
<evidence type="ECO:0008006" key="5">
    <source>
        <dbReference type="Google" id="ProtNLM"/>
    </source>
</evidence>
<evidence type="ECO:0000256" key="1">
    <source>
        <dbReference type="SAM" id="Coils"/>
    </source>
</evidence>
<accession>A0AAN7BYV2</accession>
<evidence type="ECO:0000256" key="2">
    <source>
        <dbReference type="SAM" id="MobiDB-lite"/>
    </source>
</evidence>
<feature type="compositionally biased region" description="Pro residues" evidence="2">
    <location>
        <begin position="789"/>
        <end position="799"/>
    </location>
</feature>
<feature type="region of interest" description="Disordered" evidence="2">
    <location>
        <begin position="983"/>
        <end position="1009"/>
    </location>
</feature>
<feature type="compositionally biased region" description="Polar residues" evidence="2">
    <location>
        <begin position="742"/>
        <end position="753"/>
    </location>
</feature>
<keyword evidence="1" id="KW-0175">Coiled coil</keyword>
<feature type="region of interest" description="Disordered" evidence="2">
    <location>
        <begin position="1166"/>
        <end position="1227"/>
    </location>
</feature>
<feature type="compositionally biased region" description="Basic and acidic residues" evidence="2">
    <location>
        <begin position="845"/>
        <end position="859"/>
    </location>
</feature>
<feature type="compositionally biased region" description="Polar residues" evidence="2">
    <location>
        <begin position="458"/>
        <end position="482"/>
    </location>
</feature>
<evidence type="ECO:0000313" key="4">
    <source>
        <dbReference type="Proteomes" id="UP001301958"/>
    </source>
</evidence>
<feature type="coiled-coil region" evidence="1">
    <location>
        <begin position="281"/>
        <end position="308"/>
    </location>
</feature>
<name>A0AAN7BYV2_9PEZI</name>
<reference evidence="3" key="2">
    <citation type="submission" date="2023-05" db="EMBL/GenBank/DDBJ databases">
        <authorList>
            <consortium name="Lawrence Berkeley National Laboratory"/>
            <person name="Steindorff A."/>
            <person name="Hensen N."/>
            <person name="Bonometti L."/>
            <person name="Westerberg I."/>
            <person name="Brannstrom I.O."/>
            <person name="Guillou S."/>
            <person name="Cros-Aarteil S."/>
            <person name="Calhoun S."/>
            <person name="Haridas S."/>
            <person name="Kuo A."/>
            <person name="Mondo S."/>
            <person name="Pangilinan J."/>
            <person name="Riley R."/>
            <person name="Labutti K."/>
            <person name="Andreopoulos B."/>
            <person name="Lipzen A."/>
            <person name="Chen C."/>
            <person name="Yanf M."/>
            <person name="Daum C."/>
            <person name="Ng V."/>
            <person name="Clum A."/>
            <person name="Ohm R."/>
            <person name="Martin F."/>
            <person name="Silar P."/>
            <person name="Natvig D."/>
            <person name="Lalanne C."/>
            <person name="Gautier V."/>
            <person name="Ament-Velasquez S.L."/>
            <person name="Kruys A."/>
            <person name="Hutchinson M.I."/>
            <person name="Powell A.J."/>
            <person name="Barry K."/>
            <person name="Miller A.N."/>
            <person name="Grigoriev I.V."/>
            <person name="Debuchy R."/>
            <person name="Gladieux P."/>
            <person name="Thoren M.H."/>
            <person name="Johannesson H."/>
        </authorList>
    </citation>
    <scope>NUCLEOTIDE SEQUENCE</scope>
    <source>
        <strain evidence="3">CBS 990.96</strain>
    </source>
</reference>
<feature type="region of interest" description="Disordered" evidence="2">
    <location>
        <begin position="1"/>
        <end position="25"/>
    </location>
</feature>
<gene>
    <name evidence="3" type="ORF">QBC38DRAFT_353056</name>
</gene>
<feature type="compositionally biased region" description="Polar residues" evidence="2">
    <location>
        <begin position="1273"/>
        <end position="1296"/>
    </location>
</feature>
<proteinExistence type="predicted"/>
<feature type="compositionally biased region" description="Polar residues" evidence="2">
    <location>
        <begin position="825"/>
        <end position="834"/>
    </location>
</feature>
<feature type="compositionally biased region" description="Low complexity" evidence="2">
    <location>
        <begin position="436"/>
        <end position="452"/>
    </location>
</feature>
<feature type="region of interest" description="Disordered" evidence="2">
    <location>
        <begin position="436"/>
        <end position="490"/>
    </location>
</feature>